<dbReference type="CDD" id="cd06578">
    <property type="entry name" value="HemD"/>
    <property type="match status" value="1"/>
</dbReference>
<reference evidence="10" key="5">
    <citation type="journal article" date="2018" name="Nat. Plants">
        <title>Whole-genome landscape of Medicago truncatula symbiotic genes.</title>
        <authorList>
            <person name="Pecrix Y."/>
            <person name="Gamas P."/>
            <person name="Carrere S."/>
        </authorList>
    </citation>
    <scope>NUCLEOTIDE SEQUENCE</scope>
    <source>
        <tissue evidence="10">Leaves</tissue>
    </source>
</reference>
<comment type="function">
    <text evidence="7">Catalyzes cyclization of the linear tetrapyrrole, hydroxymethylbilane, to the macrocyclic uroporphyrinogen III.</text>
</comment>
<keyword evidence="12" id="KW-1185">Reference proteome</keyword>
<organism evidence="9 12">
    <name type="scientific">Medicago truncatula</name>
    <name type="common">Barrel medic</name>
    <name type="synonym">Medicago tribuloides</name>
    <dbReference type="NCBI Taxonomy" id="3880"/>
    <lineage>
        <taxon>Eukaryota</taxon>
        <taxon>Viridiplantae</taxon>
        <taxon>Streptophyta</taxon>
        <taxon>Embryophyta</taxon>
        <taxon>Tracheophyta</taxon>
        <taxon>Spermatophyta</taxon>
        <taxon>Magnoliopsida</taxon>
        <taxon>eudicotyledons</taxon>
        <taxon>Gunneridae</taxon>
        <taxon>Pentapetalae</taxon>
        <taxon>rosids</taxon>
        <taxon>fabids</taxon>
        <taxon>Fabales</taxon>
        <taxon>Fabaceae</taxon>
        <taxon>Papilionoideae</taxon>
        <taxon>50 kb inversion clade</taxon>
        <taxon>NPAAA clade</taxon>
        <taxon>Hologalegina</taxon>
        <taxon>IRL clade</taxon>
        <taxon>Trifolieae</taxon>
        <taxon>Medicago</taxon>
    </lineage>
</organism>
<dbReference type="Proteomes" id="UP000002051">
    <property type="component" value="Chromosome 3"/>
</dbReference>
<keyword evidence="5 7" id="KW-0627">Porphyrin biosynthesis</keyword>
<feature type="domain" description="Tetrapyrrole biosynthesis uroporphyrinogen III synthase" evidence="8">
    <location>
        <begin position="72"/>
        <end position="294"/>
    </location>
</feature>
<evidence type="ECO:0000259" key="8">
    <source>
        <dbReference type="Pfam" id="PF02602"/>
    </source>
</evidence>
<keyword evidence="4 7" id="KW-0456">Lyase</keyword>
<dbReference type="PaxDb" id="3880-AES73257"/>
<evidence type="ECO:0000256" key="7">
    <source>
        <dbReference type="RuleBase" id="RU366031"/>
    </source>
</evidence>
<dbReference type="PANTHER" id="PTHR38042">
    <property type="entry name" value="UROPORPHYRINOGEN-III SYNTHASE, CHLOROPLASTIC"/>
    <property type="match status" value="1"/>
</dbReference>
<dbReference type="GO" id="GO:0006780">
    <property type="term" value="P:uroporphyrinogen III biosynthetic process"/>
    <property type="evidence" value="ECO:0000318"/>
    <property type="project" value="GO_Central"/>
</dbReference>
<protein>
    <recommendedName>
        <fullName evidence="3 7">Uroporphyrinogen-III synthase</fullName>
        <ecNumber evidence="3 7">4.2.1.75</ecNumber>
    </recommendedName>
</protein>
<evidence type="ECO:0000256" key="3">
    <source>
        <dbReference type="ARBA" id="ARBA00013109"/>
    </source>
</evidence>
<dbReference type="KEGG" id="mtr:11423221"/>
<evidence type="ECO:0000313" key="10">
    <source>
        <dbReference type="EMBL" id="RHN70262.1"/>
    </source>
</evidence>
<dbReference type="Proteomes" id="UP000265566">
    <property type="component" value="Chromosome 3"/>
</dbReference>
<dbReference type="UniPathway" id="UPA00251">
    <property type="reaction ID" value="UER00320"/>
</dbReference>
<dbReference type="InterPro" id="IPR003754">
    <property type="entry name" value="4pyrrol_synth_uPrphyn_synth"/>
</dbReference>
<evidence type="ECO:0000256" key="4">
    <source>
        <dbReference type="ARBA" id="ARBA00023239"/>
    </source>
</evidence>
<comment type="similarity">
    <text evidence="2 7">Belongs to the uroporphyrinogen-III synthase family.</text>
</comment>
<reference evidence="11" key="3">
    <citation type="submission" date="2015-04" db="UniProtKB">
        <authorList>
            <consortium name="EnsemblPlants"/>
        </authorList>
    </citation>
    <scope>IDENTIFICATION</scope>
    <source>
        <strain evidence="11">cv. Jemalong A17</strain>
    </source>
</reference>
<dbReference type="AlphaFoldDB" id="G7J5U1"/>
<dbReference type="EC" id="4.2.1.75" evidence="3 7"/>
<dbReference type="GO" id="GO:0004852">
    <property type="term" value="F:uroporphyrinogen-III synthase activity"/>
    <property type="evidence" value="ECO:0000318"/>
    <property type="project" value="GO_Central"/>
</dbReference>
<evidence type="ECO:0000256" key="5">
    <source>
        <dbReference type="ARBA" id="ARBA00023244"/>
    </source>
</evidence>
<accession>G7J5U1</accession>
<dbReference type="Gramene" id="rna18824">
    <property type="protein sequence ID" value="RHN70262.1"/>
    <property type="gene ID" value="gene18824"/>
</dbReference>
<sequence length="308" mass="33218">MAQFCVSPFCSSPSPPCLQLHRQHQFFFISQPKIAPPPPSASATDSTFTIASTSSNLTPKVVVTRERGKNSKLITALAKHEINCLELPLIEHLRGPDFDKLPTLLTDYAFDWVIITSPEAGSVFLEAWRAAGMPRVRIGVVGSGTASIFKDALLSSNQSLDVAFSPSKATGKVLATELPRIGNKTTILYPASAKASNEIEEGLSSRGFEVTRMNTYTTVPVQHVDQMILKQALAAPVVTVASPSAIRAWKNLLSDSDWSNSVACIGETTAAMAGRLGFKNVYHPTQPGLEGWVESILEALGSYDDLSR</sequence>
<dbReference type="Gene3D" id="3.40.50.10090">
    <property type="match status" value="2"/>
</dbReference>
<dbReference type="GO" id="GO:0009507">
    <property type="term" value="C:chloroplast"/>
    <property type="evidence" value="ECO:0000318"/>
    <property type="project" value="GO_Central"/>
</dbReference>
<dbReference type="GO" id="GO:0006782">
    <property type="term" value="P:protoporphyrinogen IX biosynthetic process"/>
    <property type="evidence" value="ECO:0007669"/>
    <property type="project" value="UniProtKB-UniRule"/>
</dbReference>
<name>G7J5U1_MEDTR</name>
<comment type="pathway">
    <text evidence="1 7">Porphyrin-containing compound metabolism; protoporphyrin-IX biosynthesis; coproporphyrinogen-III from 5-aminolevulinate: step 3/4.</text>
</comment>
<proteinExistence type="inferred from homology"/>
<gene>
    <name evidence="11" type="primary">11423221</name>
    <name evidence="9" type="ordered locus">MTR_3g101350</name>
    <name evidence="10" type="ORF">MtrunA17_Chr3g0133641</name>
</gene>
<dbReference type="EnsemblPlants" id="AES73257">
    <property type="protein sequence ID" value="AES73257"/>
    <property type="gene ID" value="MTR_3g101350"/>
</dbReference>
<dbReference type="InterPro" id="IPR036108">
    <property type="entry name" value="4pyrrol_syn_uPrphyn_synt_sf"/>
</dbReference>
<comment type="catalytic activity">
    <reaction evidence="6 7">
        <text>hydroxymethylbilane = uroporphyrinogen III + H2O</text>
        <dbReference type="Rhea" id="RHEA:18965"/>
        <dbReference type="ChEBI" id="CHEBI:15377"/>
        <dbReference type="ChEBI" id="CHEBI:57308"/>
        <dbReference type="ChEBI" id="CHEBI:57845"/>
        <dbReference type="EC" id="4.2.1.75"/>
    </reaction>
</comment>
<evidence type="ECO:0000256" key="2">
    <source>
        <dbReference type="ARBA" id="ARBA00008133"/>
    </source>
</evidence>
<dbReference type="OrthoDB" id="443551at2759"/>
<dbReference type="EMBL" id="PSQE01000003">
    <property type="protein sequence ID" value="RHN70262.1"/>
    <property type="molecule type" value="Genomic_DNA"/>
</dbReference>
<evidence type="ECO:0000313" key="13">
    <source>
        <dbReference type="Proteomes" id="UP000265566"/>
    </source>
</evidence>
<dbReference type="Pfam" id="PF02602">
    <property type="entry name" value="HEM4"/>
    <property type="match status" value="1"/>
</dbReference>
<evidence type="ECO:0000313" key="12">
    <source>
        <dbReference type="Proteomes" id="UP000002051"/>
    </source>
</evidence>
<dbReference type="SUPFAM" id="SSF69618">
    <property type="entry name" value="HemD-like"/>
    <property type="match status" value="1"/>
</dbReference>
<dbReference type="STRING" id="3880.G7J5U1"/>
<reference evidence="9 12" key="1">
    <citation type="journal article" date="2011" name="Nature">
        <title>The Medicago genome provides insight into the evolution of rhizobial symbioses.</title>
        <authorList>
            <person name="Young N.D."/>
            <person name="Debelle F."/>
            <person name="Oldroyd G.E."/>
            <person name="Geurts R."/>
            <person name="Cannon S.B."/>
            <person name="Udvardi M.K."/>
            <person name="Benedito V.A."/>
            <person name="Mayer K.F."/>
            <person name="Gouzy J."/>
            <person name="Schoof H."/>
            <person name="Van de Peer Y."/>
            <person name="Proost S."/>
            <person name="Cook D.R."/>
            <person name="Meyers B.C."/>
            <person name="Spannagl M."/>
            <person name="Cheung F."/>
            <person name="De Mita S."/>
            <person name="Krishnakumar V."/>
            <person name="Gundlach H."/>
            <person name="Zhou S."/>
            <person name="Mudge J."/>
            <person name="Bharti A.K."/>
            <person name="Murray J.D."/>
            <person name="Naoumkina M.A."/>
            <person name="Rosen B."/>
            <person name="Silverstein K.A."/>
            <person name="Tang H."/>
            <person name="Rombauts S."/>
            <person name="Zhao P.X."/>
            <person name="Zhou P."/>
            <person name="Barbe V."/>
            <person name="Bardou P."/>
            <person name="Bechner M."/>
            <person name="Bellec A."/>
            <person name="Berger A."/>
            <person name="Berges H."/>
            <person name="Bidwell S."/>
            <person name="Bisseling T."/>
            <person name="Choisne N."/>
            <person name="Couloux A."/>
            <person name="Denny R."/>
            <person name="Deshpande S."/>
            <person name="Dai X."/>
            <person name="Doyle J.J."/>
            <person name="Dudez A.M."/>
            <person name="Farmer A.D."/>
            <person name="Fouteau S."/>
            <person name="Franken C."/>
            <person name="Gibelin C."/>
            <person name="Gish J."/>
            <person name="Goldstein S."/>
            <person name="Gonzalez A.J."/>
            <person name="Green P.J."/>
            <person name="Hallab A."/>
            <person name="Hartog M."/>
            <person name="Hua A."/>
            <person name="Humphray S.J."/>
            <person name="Jeong D.H."/>
            <person name="Jing Y."/>
            <person name="Jocker A."/>
            <person name="Kenton S.M."/>
            <person name="Kim D.J."/>
            <person name="Klee K."/>
            <person name="Lai H."/>
            <person name="Lang C."/>
            <person name="Lin S."/>
            <person name="Macmil S.L."/>
            <person name="Magdelenat G."/>
            <person name="Matthews L."/>
            <person name="McCorrison J."/>
            <person name="Monaghan E.L."/>
            <person name="Mun J.H."/>
            <person name="Najar F.Z."/>
            <person name="Nicholson C."/>
            <person name="Noirot C."/>
            <person name="O'Bleness M."/>
            <person name="Paule C.R."/>
            <person name="Poulain J."/>
            <person name="Prion F."/>
            <person name="Qin B."/>
            <person name="Qu C."/>
            <person name="Retzel E.F."/>
            <person name="Riddle C."/>
            <person name="Sallet E."/>
            <person name="Samain S."/>
            <person name="Samson N."/>
            <person name="Sanders I."/>
            <person name="Saurat O."/>
            <person name="Scarpelli C."/>
            <person name="Schiex T."/>
            <person name="Segurens B."/>
            <person name="Severin A.J."/>
            <person name="Sherrier D.J."/>
            <person name="Shi R."/>
            <person name="Sims S."/>
            <person name="Singer S.R."/>
            <person name="Sinharoy S."/>
            <person name="Sterck L."/>
            <person name="Viollet A."/>
            <person name="Wang B.B."/>
            <person name="Wang K."/>
            <person name="Wang M."/>
            <person name="Wang X."/>
            <person name="Warfsmann J."/>
            <person name="Weissenbach J."/>
            <person name="White D.D."/>
            <person name="White J.D."/>
            <person name="Wiley G.B."/>
            <person name="Wincker P."/>
            <person name="Xing Y."/>
            <person name="Yang L."/>
            <person name="Yao Z."/>
            <person name="Ying F."/>
            <person name="Zhai J."/>
            <person name="Zhou L."/>
            <person name="Zuber A."/>
            <person name="Denarie J."/>
            <person name="Dixon R.A."/>
            <person name="May G.D."/>
            <person name="Schwartz D.C."/>
            <person name="Rogers J."/>
            <person name="Quetier F."/>
            <person name="Town C.D."/>
            <person name="Roe B.A."/>
        </authorList>
    </citation>
    <scope>NUCLEOTIDE SEQUENCE [LARGE SCALE GENOMIC DNA]</scope>
    <source>
        <strain evidence="9">A17</strain>
        <strain evidence="11 12">cv. Jemalong A17</strain>
    </source>
</reference>
<dbReference type="PANTHER" id="PTHR38042:SF1">
    <property type="entry name" value="UROPORPHYRINOGEN-III SYNTHASE, CHLOROPLASTIC"/>
    <property type="match status" value="1"/>
</dbReference>
<dbReference type="InterPro" id="IPR039793">
    <property type="entry name" value="UROS/Hem4"/>
</dbReference>
<reference evidence="13" key="4">
    <citation type="journal article" date="2018" name="Nat. Plants">
        <title>Whole-genome landscape of Medicago truncatula symbiotic genes.</title>
        <authorList>
            <person name="Pecrix Y."/>
            <person name="Staton S.E."/>
            <person name="Sallet E."/>
            <person name="Lelandais-Briere C."/>
            <person name="Moreau S."/>
            <person name="Carrere S."/>
            <person name="Blein T."/>
            <person name="Jardinaud M.F."/>
            <person name="Latrasse D."/>
            <person name="Zouine M."/>
            <person name="Zahm M."/>
            <person name="Kreplak J."/>
            <person name="Mayjonade B."/>
            <person name="Satge C."/>
            <person name="Perez M."/>
            <person name="Cauet S."/>
            <person name="Marande W."/>
            <person name="Chantry-Darmon C."/>
            <person name="Lopez-Roques C."/>
            <person name="Bouchez O."/>
            <person name="Berard A."/>
            <person name="Debelle F."/>
            <person name="Munos S."/>
            <person name="Bendahmane A."/>
            <person name="Berges H."/>
            <person name="Niebel A."/>
            <person name="Buitink J."/>
            <person name="Frugier F."/>
            <person name="Benhamed M."/>
            <person name="Crespi M."/>
            <person name="Gouzy J."/>
            <person name="Gamas P."/>
        </authorList>
    </citation>
    <scope>NUCLEOTIDE SEQUENCE [LARGE SCALE GENOMIC DNA]</scope>
    <source>
        <strain evidence="13">cv. Jemalong A17</strain>
    </source>
</reference>
<dbReference type="FunFam" id="3.40.50.10090:FF:000009">
    <property type="entry name" value="Uroporphyrinogen-III synthase, chloroplastic"/>
    <property type="match status" value="1"/>
</dbReference>
<evidence type="ECO:0000313" key="11">
    <source>
        <dbReference type="EnsemblPlants" id="AES73257"/>
    </source>
</evidence>
<evidence type="ECO:0000256" key="1">
    <source>
        <dbReference type="ARBA" id="ARBA00004772"/>
    </source>
</evidence>
<dbReference type="EMBL" id="CM001219">
    <property type="protein sequence ID" value="AES73257.1"/>
    <property type="molecule type" value="Genomic_DNA"/>
</dbReference>
<dbReference type="eggNOG" id="ENOG502QST9">
    <property type="taxonomic scope" value="Eukaryota"/>
</dbReference>
<dbReference type="OMA" id="WVESIME"/>
<reference evidence="9 12" key="2">
    <citation type="journal article" date="2014" name="BMC Genomics">
        <title>An improved genome release (version Mt4.0) for the model legume Medicago truncatula.</title>
        <authorList>
            <person name="Tang H."/>
            <person name="Krishnakumar V."/>
            <person name="Bidwell S."/>
            <person name="Rosen B."/>
            <person name="Chan A."/>
            <person name="Zhou S."/>
            <person name="Gentzbittel L."/>
            <person name="Childs K.L."/>
            <person name="Yandell M."/>
            <person name="Gundlach H."/>
            <person name="Mayer K.F."/>
            <person name="Schwartz D.C."/>
            <person name="Town C.D."/>
        </authorList>
    </citation>
    <scope>GENOME REANNOTATION</scope>
    <source>
        <strain evidence="11 12">cv. Jemalong A17</strain>
    </source>
</reference>
<evidence type="ECO:0000256" key="6">
    <source>
        <dbReference type="ARBA" id="ARBA00048617"/>
    </source>
</evidence>
<evidence type="ECO:0000313" key="9">
    <source>
        <dbReference type="EMBL" id="AES73257.1"/>
    </source>
</evidence>